<dbReference type="Proteomes" id="UP001497623">
    <property type="component" value="Unassembled WGS sequence"/>
</dbReference>
<evidence type="ECO:0008006" key="4">
    <source>
        <dbReference type="Google" id="ProtNLM"/>
    </source>
</evidence>
<reference evidence="2 3" key="1">
    <citation type="submission" date="2024-05" db="EMBL/GenBank/DDBJ databases">
        <authorList>
            <person name="Wallberg A."/>
        </authorList>
    </citation>
    <scope>NUCLEOTIDE SEQUENCE [LARGE SCALE GENOMIC DNA]</scope>
</reference>
<organism evidence="2 3">
    <name type="scientific">Meganyctiphanes norvegica</name>
    <name type="common">Northern krill</name>
    <name type="synonym">Thysanopoda norvegica</name>
    <dbReference type="NCBI Taxonomy" id="48144"/>
    <lineage>
        <taxon>Eukaryota</taxon>
        <taxon>Metazoa</taxon>
        <taxon>Ecdysozoa</taxon>
        <taxon>Arthropoda</taxon>
        <taxon>Crustacea</taxon>
        <taxon>Multicrustacea</taxon>
        <taxon>Malacostraca</taxon>
        <taxon>Eumalacostraca</taxon>
        <taxon>Eucarida</taxon>
        <taxon>Euphausiacea</taxon>
        <taxon>Euphausiidae</taxon>
        <taxon>Meganyctiphanes</taxon>
    </lineage>
</organism>
<gene>
    <name evidence="2" type="ORF">MNOR_LOCUS8672</name>
</gene>
<feature type="compositionally biased region" description="Low complexity" evidence="1">
    <location>
        <begin position="162"/>
        <end position="180"/>
    </location>
</feature>
<evidence type="ECO:0000313" key="2">
    <source>
        <dbReference type="EMBL" id="CAL4071870.1"/>
    </source>
</evidence>
<dbReference type="AlphaFoldDB" id="A0AAV2Q688"/>
<feature type="compositionally biased region" description="Polar residues" evidence="1">
    <location>
        <begin position="122"/>
        <end position="131"/>
    </location>
</feature>
<feature type="compositionally biased region" description="Basic and acidic residues" evidence="1">
    <location>
        <begin position="132"/>
        <end position="160"/>
    </location>
</feature>
<evidence type="ECO:0000256" key="1">
    <source>
        <dbReference type="SAM" id="MobiDB-lite"/>
    </source>
</evidence>
<feature type="compositionally biased region" description="Polar residues" evidence="1">
    <location>
        <begin position="98"/>
        <end position="110"/>
    </location>
</feature>
<dbReference type="EMBL" id="CAXKWB010004059">
    <property type="protein sequence ID" value="CAL4071870.1"/>
    <property type="molecule type" value="Genomic_DNA"/>
</dbReference>
<accession>A0AAV2Q688</accession>
<feature type="non-terminal residue" evidence="2">
    <location>
        <position position="1"/>
    </location>
</feature>
<comment type="caution">
    <text evidence="2">The sequence shown here is derived from an EMBL/GenBank/DDBJ whole genome shotgun (WGS) entry which is preliminary data.</text>
</comment>
<name>A0AAV2Q688_MEGNR</name>
<feature type="region of interest" description="Disordered" evidence="1">
    <location>
        <begin position="79"/>
        <end position="212"/>
    </location>
</feature>
<protein>
    <recommendedName>
        <fullName evidence="4">Pinin</fullName>
    </recommendedName>
</protein>
<sequence>QQFLRRDLVSQVGRLEKARRKEERASTHEVVLFLGGVAQRRERRTKGLERLKTMFNVTPKDMDDIVDLNAVALQTQAQTTTKQQATAEEVADDEGSESEISMGSYQSGSSLLPAANGDNVVSLVQETNGQQESERQGEPAEHDIDVKQDQPEASQDRRVSAPDVVVTEEPAVTVVTESPVQETEEESGGGGISSRPPSVPPSRGESPSSDIG</sequence>
<evidence type="ECO:0000313" key="3">
    <source>
        <dbReference type="Proteomes" id="UP001497623"/>
    </source>
</evidence>
<feature type="non-terminal residue" evidence="2">
    <location>
        <position position="212"/>
    </location>
</feature>
<keyword evidence="3" id="KW-1185">Reference proteome</keyword>
<feature type="compositionally biased region" description="Low complexity" evidence="1">
    <location>
        <begin position="193"/>
        <end position="212"/>
    </location>
</feature>
<proteinExistence type="predicted"/>